<evidence type="ECO:0000256" key="3">
    <source>
        <dbReference type="ARBA" id="ARBA00022692"/>
    </source>
</evidence>
<dbReference type="Gene3D" id="1.20.1540.10">
    <property type="entry name" value="Rhomboid-like"/>
    <property type="match status" value="1"/>
</dbReference>
<keyword evidence="5 7" id="KW-0472">Membrane</keyword>
<reference evidence="9 10" key="1">
    <citation type="submission" date="2016-02" db="EMBL/GenBank/DDBJ databases">
        <title>Genome analysis of coral dinoflagellate symbionts highlights evolutionary adaptations to a symbiotic lifestyle.</title>
        <authorList>
            <person name="Aranda M."/>
            <person name="Li Y."/>
            <person name="Liew Y.J."/>
            <person name="Baumgarten S."/>
            <person name="Simakov O."/>
            <person name="Wilson M."/>
            <person name="Piel J."/>
            <person name="Ashoor H."/>
            <person name="Bougouffa S."/>
            <person name="Bajic V.B."/>
            <person name="Ryu T."/>
            <person name="Ravasi T."/>
            <person name="Bayer T."/>
            <person name="Micklem G."/>
            <person name="Kim H."/>
            <person name="Bhak J."/>
            <person name="Lajeunesse T.C."/>
            <person name="Voolstra C.R."/>
        </authorList>
    </citation>
    <scope>NUCLEOTIDE SEQUENCE [LARGE SCALE GENOMIC DNA]</scope>
    <source>
        <strain evidence="9 10">CCMP2467</strain>
    </source>
</reference>
<feature type="region of interest" description="Disordered" evidence="6">
    <location>
        <begin position="467"/>
        <end position="504"/>
    </location>
</feature>
<evidence type="ECO:0000259" key="8">
    <source>
        <dbReference type="Pfam" id="PF01694"/>
    </source>
</evidence>
<name>A0A1Q9CB11_SYMMI</name>
<organism evidence="9 10">
    <name type="scientific">Symbiodinium microadriaticum</name>
    <name type="common">Dinoflagellate</name>
    <name type="synonym">Zooxanthella microadriatica</name>
    <dbReference type="NCBI Taxonomy" id="2951"/>
    <lineage>
        <taxon>Eukaryota</taxon>
        <taxon>Sar</taxon>
        <taxon>Alveolata</taxon>
        <taxon>Dinophyceae</taxon>
        <taxon>Suessiales</taxon>
        <taxon>Symbiodiniaceae</taxon>
        <taxon>Symbiodinium</taxon>
    </lineage>
</organism>
<dbReference type="PANTHER" id="PTHR45840:SF2">
    <property type="entry name" value="PROTEIN RHOMBOID-RELATED"/>
    <property type="match status" value="1"/>
</dbReference>
<dbReference type="InterPro" id="IPR035952">
    <property type="entry name" value="Rhomboid-like_sf"/>
</dbReference>
<dbReference type="SUPFAM" id="SSF144091">
    <property type="entry name" value="Rhomboid-like"/>
    <property type="match status" value="1"/>
</dbReference>
<dbReference type="PANTHER" id="PTHR45840">
    <property type="entry name" value="RHOMBOID-RELATED PROTEIN"/>
    <property type="match status" value="1"/>
</dbReference>
<evidence type="ECO:0000256" key="6">
    <source>
        <dbReference type="SAM" id="MobiDB-lite"/>
    </source>
</evidence>
<dbReference type="EMBL" id="LSRX01001414">
    <property type="protein sequence ID" value="OLP80115.1"/>
    <property type="molecule type" value="Genomic_DNA"/>
</dbReference>
<evidence type="ECO:0000256" key="4">
    <source>
        <dbReference type="ARBA" id="ARBA00022989"/>
    </source>
</evidence>
<dbReference type="Proteomes" id="UP000186817">
    <property type="component" value="Unassembled WGS sequence"/>
</dbReference>
<comment type="similarity">
    <text evidence="2">Belongs to the peptidase S54 family.</text>
</comment>
<evidence type="ECO:0000256" key="5">
    <source>
        <dbReference type="ARBA" id="ARBA00023136"/>
    </source>
</evidence>
<feature type="region of interest" description="Disordered" evidence="6">
    <location>
        <begin position="715"/>
        <end position="751"/>
    </location>
</feature>
<feature type="transmembrane region" description="Helical" evidence="7">
    <location>
        <begin position="225"/>
        <end position="245"/>
    </location>
</feature>
<keyword evidence="3 7" id="KW-0812">Transmembrane</keyword>
<dbReference type="InterPro" id="IPR051739">
    <property type="entry name" value="Rhomboid_IM_Serine_Proteases"/>
</dbReference>
<evidence type="ECO:0000256" key="7">
    <source>
        <dbReference type="SAM" id="Phobius"/>
    </source>
</evidence>
<dbReference type="GO" id="GO:0004252">
    <property type="term" value="F:serine-type endopeptidase activity"/>
    <property type="evidence" value="ECO:0007669"/>
    <property type="project" value="InterPro"/>
</dbReference>
<evidence type="ECO:0000313" key="9">
    <source>
        <dbReference type="EMBL" id="OLP80115.1"/>
    </source>
</evidence>
<accession>A0A1Q9CB11</accession>
<feature type="transmembrane region" description="Helical" evidence="7">
    <location>
        <begin position="200"/>
        <end position="218"/>
    </location>
</feature>
<protein>
    <submittedName>
        <fullName evidence="9">Rhomboid-related protein 3</fullName>
    </submittedName>
</protein>
<dbReference type="OrthoDB" id="418595at2759"/>
<gene>
    <name evidence="9" type="primary">RHBDL3</name>
    <name evidence="9" type="ORF">AK812_SmicGene39512</name>
</gene>
<dbReference type="Pfam" id="PF01694">
    <property type="entry name" value="Rhomboid"/>
    <property type="match status" value="1"/>
</dbReference>
<feature type="domain" description="Peptidase S54 rhomboid" evidence="8">
    <location>
        <begin position="186"/>
        <end position="302"/>
    </location>
</feature>
<feature type="transmembrane region" description="Helical" evidence="7">
    <location>
        <begin position="283"/>
        <end position="302"/>
    </location>
</feature>
<keyword evidence="4 7" id="KW-1133">Transmembrane helix</keyword>
<evidence type="ECO:0000256" key="2">
    <source>
        <dbReference type="ARBA" id="ARBA00009045"/>
    </source>
</evidence>
<dbReference type="GO" id="GO:0016020">
    <property type="term" value="C:membrane"/>
    <property type="evidence" value="ECO:0007669"/>
    <property type="project" value="UniProtKB-SubCell"/>
</dbReference>
<feature type="transmembrane region" description="Helical" evidence="7">
    <location>
        <begin position="132"/>
        <end position="150"/>
    </location>
</feature>
<feature type="transmembrane region" description="Helical" evidence="7">
    <location>
        <begin position="251"/>
        <end position="271"/>
    </location>
</feature>
<comment type="subcellular location">
    <subcellularLocation>
        <location evidence="1">Membrane</location>
        <topology evidence="1">Multi-pass membrane protein</topology>
    </subcellularLocation>
</comment>
<comment type="caution">
    <text evidence="9">The sequence shown here is derived from an EMBL/GenBank/DDBJ whole genome shotgun (WGS) entry which is preliminary data.</text>
</comment>
<proteinExistence type="inferred from homology"/>
<dbReference type="AlphaFoldDB" id="A0A1Q9CB11"/>
<evidence type="ECO:0000256" key="1">
    <source>
        <dbReference type="ARBA" id="ARBA00004141"/>
    </source>
</evidence>
<sequence length="751" mass="82800">MNGNGRVSPRPPPQKMGFSESEGDGTSSLGASTSVRRRNTGCYGCCRRCCLKFVDAEHHDLLEQDDSCTAAFKHFFSGRSLDRRSARKQKLARSIHLQGRLREAAGEMDPSDLGMLEGAVSGLAVEDQMDSWPIFIVLQSLAAVTLWVVFASQDEAGFEQALAGLESLATGWTTMLTHRDCTDLRWEAWRWLSYQYTHSGVWHIGFNTLLVLVVGIRLEMYHGHFRTFLVFNLGVVCAALNFAVTDGHAELVGMSGGAYALMGMTFGSLMLNWSDTRYRRPELAILLILFAMDVGMAYWQSVSSEENSLALLIFALVWVAQWPPRTLYDLTPWCWHRQVFNQTLFPEFSFHCVRCQDAECIDEFSQMNFVEEVSFRVCAVTGWRYSQVRVAGGMASTKGPMFIPIPPGLSRHSFMSESLGFYPPPGLPSPPSPPIAFPGEMLRAFAHAQPAIIDLAGRCTGAQVLEEKSSCTSRPDSLGTRCSTDEPGTPPAPPTPLSEAADPEVARGALKPWTLEDGSVEAVMEQADEAALEAALEPVLKEILSQDKQKAKEKPANGNVRWWTRPSAPLLCPLSGFPTCLLPYPPFKLRVDPTRSAPHRLVDGKYLAMTCIVTGRFVACGRELQTSDISALDDYIHRCKLGPYRPGRAVVLMQQAASSPTAEQRDSATQELERFVASARAELGKVRRIQENRLTQIQQALPTHLQSAIRFPTQEASSALPEAKGRRPTAFSTGSVSTRASFSSDCNDLEG</sequence>
<feature type="region of interest" description="Disordered" evidence="6">
    <location>
        <begin position="1"/>
        <end position="32"/>
    </location>
</feature>
<keyword evidence="10" id="KW-1185">Reference proteome</keyword>
<feature type="compositionally biased region" description="Polar residues" evidence="6">
    <location>
        <begin position="730"/>
        <end position="751"/>
    </location>
</feature>
<dbReference type="InterPro" id="IPR022764">
    <property type="entry name" value="Peptidase_S54_rhomboid_dom"/>
</dbReference>
<evidence type="ECO:0000313" key="10">
    <source>
        <dbReference type="Proteomes" id="UP000186817"/>
    </source>
</evidence>